<gene>
    <name evidence="2" type="ORF">E2C01_100285</name>
</gene>
<name>A0A5B7KHK4_PORTR</name>
<reference evidence="2 3" key="1">
    <citation type="submission" date="2019-05" db="EMBL/GenBank/DDBJ databases">
        <title>Another draft genome of Portunus trituberculatus and its Hox gene families provides insights of decapod evolution.</title>
        <authorList>
            <person name="Jeong J.-H."/>
            <person name="Song I."/>
            <person name="Kim S."/>
            <person name="Choi T."/>
            <person name="Kim D."/>
            <person name="Ryu S."/>
            <person name="Kim W."/>
        </authorList>
    </citation>
    <scope>NUCLEOTIDE SEQUENCE [LARGE SCALE GENOMIC DNA]</scope>
    <source>
        <tissue evidence="2">Muscle</tissue>
    </source>
</reference>
<dbReference type="AlphaFoldDB" id="A0A5B7KHK4"/>
<evidence type="ECO:0000313" key="2">
    <source>
        <dbReference type="EMBL" id="MPD04589.1"/>
    </source>
</evidence>
<protein>
    <recommendedName>
        <fullName evidence="1">Immunoglobulin I-set domain-containing protein</fullName>
    </recommendedName>
</protein>
<keyword evidence="3" id="KW-1185">Reference proteome</keyword>
<dbReference type="InterPro" id="IPR013098">
    <property type="entry name" value="Ig_I-set"/>
</dbReference>
<proteinExistence type="predicted"/>
<comment type="caution">
    <text evidence="2">The sequence shown here is derived from an EMBL/GenBank/DDBJ whole genome shotgun (WGS) entry which is preliminary data.</text>
</comment>
<organism evidence="2 3">
    <name type="scientific">Portunus trituberculatus</name>
    <name type="common">Swimming crab</name>
    <name type="synonym">Neptunus trituberculatus</name>
    <dbReference type="NCBI Taxonomy" id="210409"/>
    <lineage>
        <taxon>Eukaryota</taxon>
        <taxon>Metazoa</taxon>
        <taxon>Ecdysozoa</taxon>
        <taxon>Arthropoda</taxon>
        <taxon>Crustacea</taxon>
        <taxon>Multicrustacea</taxon>
        <taxon>Malacostraca</taxon>
        <taxon>Eumalacostraca</taxon>
        <taxon>Eucarida</taxon>
        <taxon>Decapoda</taxon>
        <taxon>Pleocyemata</taxon>
        <taxon>Brachyura</taxon>
        <taxon>Eubrachyura</taxon>
        <taxon>Portunoidea</taxon>
        <taxon>Portunidae</taxon>
        <taxon>Portuninae</taxon>
        <taxon>Portunus</taxon>
    </lineage>
</organism>
<dbReference type="Proteomes" id="UP000324222">
    <property type="component" value="Unassembled WGS sequence"/>
</dbReference>
<evidence type="ECO:0000313" key="3">
    <source>
        <dbReference type="Proteomes" id="UP000324222"/>
    </source>
</evidence>
<dbReference type="Gene3D" id="2.60.40.10">
    <property type="entry name" value="Immunoglobulins"/>
    <property type="match status" value="1"/>
</dbReference>
<dbReference type="EMBL" id="VSRR010141775">
    <property type="protein sequence ID" value="MPD04589.1"/>
    <property type="molecule type" value="Genomic_DNA"/>
</dbReference>
<dbReference type="InterPro" id="IPR013783">
    <property type="entry name" value="Ig-like_fold"/>
</dbReference>
<accession>A0A5B7KHK4</accession>
<dbReference type="OrthoDB" id="6346955at2759"/>
<feature type="domain" description="Immunoglobulin I-set" evidence="1">
    <location>
        <begin position="6"/>
        <end position="40"/>
    </location>
</feature>
<sequence>MKLQGKILKIREVTLGDQGVYVCSAVNGFGKEIFTITLTVTGE</sequence>
<dbReference type="SUPFAM" id="SSF48726">
    <property type="entry name" value="Immunoglobulin"/>
    <property type="match status" value="1"/>
</dbReference>
<dbReference type="Pfam" id="PF07679">
    <property type="entry name" value="I-set"/>
    <property type="match status" value="1"/>
</dbReference>
<dbReference type="InterPro" id="IPR036179">
    <property type="entry name" value="Ig-like_dom_sf"/>
</dbReference>
<evidence type="ECO:0000259" key="1">
    <source>
        <dbReference type="Pfam" id="PF07679"/>
    </source>
</evidence>